<feature type="region of interest" description="Disordered" evidence="8">
    <location>
        <begin position="33"/>
        <end position="59"/>
    </location>
</feature>
<accession>A0A3L6PVV9</accession>
<dbReference type="SUPFAM" id="SSF64484">
    <property type="entry name" value="beta and beta-prime subunits of DNA dependent RNA-polymerase"/>
    <property type="match status" value="1"/>
</dbReference>
<dbReference type="Proteomes" id="UP000275267">
    <property type="component" value="Unassembled WGS sequence"/>
</dbReference>
<evidence type="ECO:0000256" key="8">
    <source>
        <dbReference type="SAM" id="MobiDB-lite"/>
    </source>
</evidence>
<gene>
    <name evidence="10" type="ORF">C2845_PM16G08300</name>
</gene>
<comment type="caution">
    <text evidence="10">The sequence shown here is derived from an EMBL/GenBank/DDBJ whole genome shotgun (WGS) entry which is preliminary data.</text>
</comment>
<keyword evidence="4" id="KW-0862">Zinc</keyword>
<keyword evidence="5 7" id="KW-0804">Transcription</keyword>
<dbReference type="Gene3D" id="1.10.132.30">
    <property type="match status" value="1"/>
</dbReference>
<dbReference type="InterPro" id="IPR000722">
    <property type="entry name" value="RNA_pol_asu"/>
</dbReference>
<dbReference type="Gene3D" id="4.10.860.120">
    <property type="entry name" value="RNA polymerase II, clamp domain"/>
    <property type="match status" value="1"/>
</dbReference>
<dbReference type="InterPro" id="IPR007066">
    <property type="entry name" value="RNA_pol_Rpb1_3"/>
</dbReference>
<evidence type="ECO:0000313" key="10">
    <source>
        <dbReference type="EMBL" id="RLM64841.1"/>
    </source>
</evidence>
<keyword evidence="3 7" id="KW-0548">Nucleotidyltransferase</keyword>
<dbReference type="GO" id="GO:0006351">
    <property type="term" value="P:DNA-templated transcription"/>
    <property type="evidence" value="ECO:0007669"/>
    <property type="project" value="InterPro"/>
</dbReference>
<comment type="function">
    <text evidence="7">DNA-dependent RNA polymerase catalyzes the transcription of DNA into RNA using the four ribonucleoside triphosphates as substrates.</text>
</comment>
<keyword evidence="1 7" id="KW-0240">DNA-directed RNA polymerase</keyword>
<dbReference type="Pfam" id="PF04997">
    <property type="entry name" value="RNA_pol_Rpb1_1"/>
    <property type="match status" value="1"/>
</dbReference>
<dbReference type="InterPro" id="IPR007080">
    <property type="entry name" value="RNA_pol_Rpb1_1"/>
</dbReference>
<protein>
    <recommendedName>
        <fullName evidence="7">DNA-directed RNA polymerase subunit</fullName>
        <ecNumber evidence="7">2.7.7.6</ecNumber>
    </recommendedName>
</protein>
<evidence type="ECO:0000256" key="6">
    <source>
        <dbReference type="ARBA" id="ARBA00048552"/>
    </source>
</evidence>
<dbReference type="Gene3D" id="1.10.274.100">
    <property type="entry name" value="RNA polymerase Rpb1, domain 3"/>
    <property type="match status" value="1"/>
</dbReference>
<dbReference type="InterPro" id="IPR040403">
    <property type="entry name" value="NRPD1_N"/>
</dbReference>
<dbReference type="FunFam" id="3.10.450.40:FF:000032">
    <property type="entry name" value="Required to maintain repression6"/>
    <property type="match status" value="1"/>
</dbReference>
<feature type="region of interest" description="Disordered" evidence="8">
    <location>
        <begin position="113"/>
        <end position="177"/>
    </location>
</feature>
<comment type="similarity">
    <text evidence="7">Belongs to the RNA polymerase beta' chain family.</text>
</comment>
<dbReference type="Pfam" id="PF04983">
    <property type="entry name" value="RNA_pol_Rpb1_3"/>
    <property type="match status" value="1"/>
</dbReference>
<dbReference type="CDD" id="cd10506">
    <property type="entry name" value="RNAP_IV_RPD1_N"/>
    <property type="match status" value="1"/>
</dbReference>
<dbReference type="GO" id="GO:0000428">
    <property type="term" value="C:DNA-directed RNA polymerase complex"/>
    <property type="evidence" value="ECO:0007669"/>
    <property type="project" value="UniProtKB-KW"/>
</dbReference>
<dbReference type="InterPro" id="IPR045867">
    <property type="entry name" value="DNA-dir_RpoC_beta_prime"/>
</dbReference>
<dbReference type="SMART" id="SM00663">
    <property type="entry name" value="RPOLA_N"/>
    <property type="match status" value="1"/>
</dbReference>
<dbReference type="InterPro" id="IPR044893">
    <property type="entry name" value="RNA_pol_Rpb1_clamp_domain"/>
</dbReference>
<dbReference type="PANTHER" id="PTHR19376">
    <property type="entry name" value="DNA-DIRECTED RNA POLYMERASE"/>
    <property type="match status" value="1"/>
</dbReference>
<dbReference type="InterPro" id="IPR006592">
    <property type="entry name" value="RNA_pol_N"/>
</dbReference>
<dbReference type="Pfam" id="PF00623">
    <property type="entry name" value="RNA_pol_Rpb1_2"/>
    <property type="match status" value="1"/>
</dbReference>
<keyword evidence="2 7" id="KW-0808">Transferase</keyword>
<evidence type="ECO:0000256" key="2">
    <source>
        <dbReference type="ARBA" id="ARBA00022679"/>
    </source>
</evidence>
<evidence type="ECO:0000256" key="7">
    <source>
        <dbReference type="RuleBase" id="RU004279"/>
    </source>
</evidence>
<dbReference type="Pfam" id="PF05000">
    <property type="entry name" value="RNA_pol_Rpb1_4"/>
    <property type="match status" value="1"/>
</dbReference>
<dbReference type="InterPro" id="IPR007083">
    <property type="entry name" value="RNA_pol_Rpb1_4"/>
</dbReference>
<dbReference type="EC" id="2.7.7.6" evidence="7"/>
<dbReference type="STRING" id="4540.A0A3L6PVV9"/>
<dbReference type="Gene3D" id="3.30.1490.180">
    <property type="entry name" value="RNA polymerase ii"/>
    <property type="match status" value="1"/>
</dbReference>
<dbReference type="InterPro" id="IPR024752">
    <property type="entry name" value="Myb/SANT-like_dom"/>
</dbReference>
<evidence type="ECO:0000256" key="1">
    <source>
        <dbReference type="ARBA" id="ARBA00022478"/>
    </source>
</evidence>
<feature type="compositionally biased region" description="Pro residues" evidence="8">
    <location>
        <begin position="129"/>
        <end position="141"/>
    </location>
</feature>
<evidence type="ECO:0000256" key="4">
    <source>
        <dbReference type="ARBA" id="ARBA00022833"/>
    </source>
</evidence>
<keyword evidence="11" id="KW-1185">Reference proteome</keyword>
<sequence length="1874" mass="208711">MLREPRRLTSYPLPLIFPSQSHQARVFHLHRVHAPPPSFPPSASLRPRRGLERKDRGGAGPFLSGAGRFAPSAGSLALHPLLGCPAGLLVALLPLVACDAPGNLAQALVVTASPRPPRPRCTGACARPPSAPPPARSPWAPPLRFSPRPPAPRAGGRAPSWRPPSSRQQRQDLPVPRLRDRFEQRGLLGEATLNLAEGRRGRGQREYRSTRGCDDTWAMHVTKLLSACESWVQMANNRANRPAATTKLFLDLCIAEKNQLNFNNKGLTKLGWQHIYRNFREQTGLQYDNKQLQNKLTALKRALGRLGLRYIRQSSRATIQEGEIPGALAVIGTQNPRRREPNLEKTPKEILLNPSTSATDARGGELAGDCSRRLLAVLSRGLVGRRVATMVSEGGSEDLRPLSLSAPAAVSIEPTSLQRMVEATVFQRASSKSPSPSILDGIVLISTVARVVKGCLKELVLKKACGLRMDLNHELPRATLNAIKFDLMTSTDMEKLSSISIIEVSDVTSPKLGLPNGSPQCETCGSQSERDCDGHFGVTKLAATVHNPYFIDEVVHFLNQICPGCLSPRESIDLKKDGSKLYPSVIFKTLSSPRVLLSKSKLHRSPSVMERISIVAEATDRVSNKSKGKCSLEGLPQDYWDFVPSENQQLQSTMTKIILSPYQVFHMLKKSDPELIKQFVSRRELLFLSCLPVTPNCHRVVEIGYGLSDGRLTFDDRTKAYKRMVDVSRRIDDYRQHPQFSVLASSLVSSRVSECLKSSKARKLLYSRKTDGETTTDTYGMKWLKDAVLSKRSDNAFRSIMVGDPKIRLWEIGIPEGLASNLVVSEHVSSYNLENMNFKCNLHLLAKEELFIRRSGKLMFIRKANQLEVGDIAYRPLQDGDLILINRPPSVHQHSLIALSTKILPIQSVVSINPLCCTPFLGDFDGDCLHGYIPQSIRSRIELGELVSLHQQLLNMQDGRSLVSLTHDSLAAAYLLTSTDVFLKKSELQQLQMLCLSVSKTPVPAVVKSMDFQGSLWTGKQFFSMLLPSGMNFSCDRKLQIIDSEVLTCSWGSSWLQNSTSGLFSIMFKQYGHKALEFLSSAQEVLCEFLTMRGLSVSLSDLYMFSDHYSRRKLTEGVKLALDEAEEAFRIKQILLDPINIPILKCHDETEDVIYRQSDNIQSNLSVVRSSIMAFKDVFSDLLKMVQQHVSNDNSMMVMINAGSKGSMLKYAQQTACVGLQLPASKFPFRIPSKLSCISWNRQKSLNCEAEGTNGHVGGQNLYAVIRNSFIEGLNPLECLLHAISGRANFFSEHADVPGTLTRKLMYHLRDLHVAYDGTVRSSYGQHILQFSYDTADDMYCNCDRVDEIGAPVGSWAACSISEAAYGALDHPVNGLEDSPLMNLQEVFKCHKATNSGDHVGFLFLSKNLKKHRYGLEYASLEVKNHLEREMMKKKRLGLGFVVEELTKEYDATRNQLNNEIPSVRISMIKCSVGDECVQNSTCCITVVAQAESNSMSQLDTIKKRVIPIILDTLLKGFLEFKDVEIQCRHDGELLVKVVMSEHCKAGRFWATLQNACIPVMELIDWEQSQPKNVYDIFCSYGIDSAWKCFVESLKSVTADIGRNVRREHLLVVADSLSVTGQFHALSSQGLKQQRTRLSISSPFSEACFSRPAQSFINAAKQCSVDNLCGSIDAVAWGKEPFNGTSGPFEIMHVGKPHKPEENESIYGFLCNPEVRNFEKNCMDSCRHSTENAWRCRLACKSKGSATINGGDITIDHGFLHAKVGIWDNIIDMRTSLQNMLREYPLNGYVMEPYKSQLVEALKFHPKGAEKIGVGVKEIKIGLNPSHPDTRCFILLRNDDTTEDFSYKKCVQGAANSISPQLGSYFEKKLYRRG</sequence>
<dbReference type="GO" id="GO:0003899">
    <property type="term" value="F:DNA-directed RNA polymerase activity"/>
    <property type="evidence" value="ECO:0007669"/>
    <property type="project" value="UniProtKB-EC"/>
</dbReference>
<name>A0A3L6PVV9_PANMI</name>
<dbReference type="InterPro" id="IPR038120">
    <property type="entry name" value="Rpb1_funnel_sf"/>
</dbReference>
<dbReference type="OrthoDB" id="409625at2759"/>
<feature type="domain" description="RNA polymerase N-terminal" evidence="9">
    <location>
        <begin position="684"/>
        <end position="977"/>
    </location>
</feature>
<dbReference type="InterPro" id="IPR042102">
    <property type="entry name" value="RNA_pol_Rpb1_3_sf"/>
</dbReference>
<dbReference type="GO" id="GO:0003677">
    <property type="term" value="F:DNA binding"/>
    <property type="evidence" value="ECO:0007669"/>
    <property type="project" value="InterPro"/>
</dbReference>
<evidence type="ECO:0000313" key="11">
    <source>
        <dbReference type="Proteomes" id="UP000275267"/>
    </source>
</evidence>
<evidence type="ECO:0000256" key="3">
    <source>
        <dbReference type="ARBA" id="ARBA00022695"/>
    </source>
</evidence>
<dbReference type="EMBL" id="PQIB02000015">
    <property type="protein sequence ID" value="RLM64841.1"/>
    <property type="molecule type" value="Genomic_DNA"/>
</dbReference>
<evidence type="ECO:0000259" key="9">
    <source>
        <dbReference type="SMART" id="SM00663"/>
    </source>
</evidence>
<dbReference type="FunFam" id="1.10.274.100:FF:000010">
    <property type="entry name" value="DNA-directed RNA polymerase subunit"/>
    <property type="match status" value="1"/>
</dbReference>
<dbReference type="Pfam" id="PF12776">
    <property type="entry name" value="Myb_DNA-bind_3"/>
    <property type="match status" value="1"/>
</dbReference>
<evidence type="ECO:0000256" key="5">
    <source>
        <dbReference type="ARBA" id="ARBA00023163"/>
    </source>
</evidence>
<comment type="catalytic activity">
    <reaction evidence="6 7">
        <text>RNA(n) + a ribonucleoside 5'-triphosphate = RNA(n+1) + diphosphate</text>
        <dbReference type="Rhea" id="RHEA:21248"/>
        <dbReference type="Rhea" id="RHEA-COMP:14527"/>
        <dbReference type="Rhea" id="RHEA-COMP:17342"/>
        <dbReference type="ChEBI" id="CHEBI:33019"/>
        <dbReference type="ChEBI" id="CHEBI:61557"/>
        <dbReference type="ChEBI" id="CHEBI:140395"/>
        <dbReference type="EC" id="2.7.7.6"/>
    </reaction>
</comment>
<dbReference type="Pfam" id="PF11523">
    <property type="entry name" value="DUF3223"/>
    <property type="match status" value="1"/>
</dbReference>
<proteinExistence type="inferred from homology"/>
<dbReference type="Gene3D" id="2.40.40.20">
    <property type="match status" value="1"/>
</dbReference>
<dbReference type="Gene3D" id="3.10.450.40">
    <property type="match status" value="1"/>
</dbReference>
<feature type="compositionally biased region" description="Low complexity" evidence="8">
    <location>
        <begin position="153"/>
        <end position="164"/>
    </location>
</feature>
<organism evidence="10 11">
    <name type="scientific">Panicum miliaceum</name>
    <name type="common">Proso millet</name>
    <name type="synonym">Broomcorn millet</name>
    <dbReference type="NCBI Taxonomy" id="4540"/>
    <lineage>
        <taxon>Eukaryota</taxon>
        <taxon>Viridiplantae</taxon>
        <taxon>Streptophyta</taxon>
        <taxon>Embryophyta</taxon>
        <taxon>Tracheophyta</taxon>
        <taxon>Spermatophyta</taxon>
        <taxon>Magnoliopsida</taxon>
        <taxon>Liliopsida</taxon>
        <taxon>Poales</taxon>
        <taxon>Poaceae</taxon>
        <taxon>PACMAD clade</taxon>
        <taxon>Panicoideae</taxon>
        <taxon>Panicodae</taxon>
        <taxon>Paniceae</taxon>
        <taxon>Panicinae</taxon>
        <taxon>Panicum</taxon>
        <taxon>Panicum sect. Panicum</taxon>
    </lineage>
</organism>
<dbReference type="PANTHER" id="PTHR19376:SF36">
    <property type="entry name" value="DNA-DIRECTED RNA POLYMERASE IV SUBUNIT 1"/>
    <property type="match status" value="1"/>
</dbReference>
<reference evidence="11" key="1">
    <citation type="journal article" date="2019" name="Nat. Commun.">
        <title>The genome of broomcorn millet.</title>
        <authorList>
            <person name="Zou C."/>
            <person name="Miki D."/>
            <person name="Li D."/>
            <person name="Tang Q."/>
            <person name="Xiao L."/>
            <person name="Rajput S."/>
            <person name="Deng P."/>
            <person name="Jia W."/>
            <person name="Huang R."/>
            <person name="Zhang M."/>
            <person name="Sun Y."/>
            <person name="Hu J."/>
            <person name="Fu X."/>
            <person name="Schnable P.S."/>
            <person name="Li F."/>
            <person name="Zhang H."/>
            <person name="Feng B."/>
            <person name="Zhu X."/>
            <person name="Liu R."/>
            <person name="Schnable J.C."/>
            <person name="Zhu J.-K."/>
            <person name="Zhang H."/>
        </authorList>
    </citation>
    <scope>NUCLEOTIDE SEQUENCE [LARGE SCALE GENOMIC DNA]</scope>
</reference>